<dbReference type="Proteomes" id="UP001187531">
    <property type="component" value="Unassembled WGS sequence"/>
</dbReference>
<dbReference type="AlphaFoldDB" id="A0AA88H9S6"/>
<gene>
    <name evidence="2" type="ORF">QYM36_018050</name>
</gene>
<reference evidence="2" key="1">
    <citation type="submission" date="2023-07" db="EMBL/GenBank/DDBJ databases">
        <title>Chromosome-level genome assembly of Artemia franciscana.</title>
        <authorList>
            <person name="Jo E."/>
        </authorList>
    </citation>
    <scope>NUCLEOTIDE SEQUENCE</scope>
    <source>
        <tissue evidence="2">Whole body</tissue>
    </source>
</reference>
<feature type="region of interest" description="Disordered" evidence="1">
    <location>
        <begin position="159"/>
        <end position="181"/>
    </location>
</feature>
<feature type="region of interest" description="Disordered" evidence="1">
    <location>
        <begin position="193"/>
        <end position="217"/>
    </location>
</feature>
<comment type="caution">
    <text evidence="2">The sequence shown here is derived from an EMBL/GenBank/DDBJ whole genome shotgun (WGS) entry which is preliminary data.</text>
</comment>
<evidence type="ECO:0000313" key="3">
    <source>
        <dbReference type="Proteomes" id="UP001187531"/>
    </source>
</evidence>
<protein>
    <submittedName>
        <fullName evidence="2">Uncharacterized protein</fullName>
    </submittedName>
</protein>
<organism evidence="2 3">
    <name type="scientific">Artemia franciscana</name>
    <name type="common">Brine shrimp</name>
    <name type="synonym">Artemia sanfranciscana</name>
    <dbReference type="NCBI Taxonomy" id="6661"/>
    <lineage>
        <taxon>Eukaryota</taxon>
        <taxon>Metazoa</taxon>
        <taxon>Ecdysozoa</taxon>
        <taxon>Arthropoda</taxon>
        <taxon>Crustacea</taxon>
        <taxon>Branchiopoda</taxon>
        <taxon>Anostraca</taxon>
        <taxon>Artemiidae</taxon>
        <taxon>Artemia</taxon>
    </lineage>
</organism>
<evidence type="ECO:0000256" key="1">
    <source>
        <dbReference type="SAM" id="MobiDB-lite"/>
    </source>
</evidence>
<sequence>MCLDFISIVSSEKERLVHNALLNYLSRALQTNKTDEICEKAVGFYDKDTIIKAKDSLLNYSNTSSRNVARLKIATKVLDMLKLIQLCETNRIKLVKFVIFDPTEVPTTPGELSAIVTQKVAEISNNLKDVIESEKKSLACTGVAIRWVIKKYKESYMDKTSKDSESEPVNEAQNYNVPTSKEPFPLQQEIKIDADTLSDENKDNSESEAKERSDRRPNTKFRSLLAPNWLNWITEEIDLKEDTRKTTMQFILQVPFILQNASVVERFSDYHIKEDTRKTTMQFILQVPFILHNASAVERFSDYHIKEDTRKTIMQFILQVPFIQHNGSAVERFSDYHIKEDTRKTPMQFILQVPFILHNASAVERFSDYHIKEDTRKTTMQFIQQVPFIVHNASAVERFSDYHIIQEKQQCNLFCKCCSFCTMQVL</sequence>
<keyword evidence="3" id="KW-1185">Reference proteome</keyword>
<proteinExistence type="predicted"/>
<evidence type="ECO:0000313" key="2">
    <source>
        <dbReference type="EMBL" id="KAK2703521.1"/>
    </source>
</evidence>
<accession>A0AA88H9S6</accession>
<dbReference type="EMBL" id="JAVRJZ010000089">
    <property type="protein sequence ID" value="KAK2703521.1"/>
    <property type="molecule type" value="Genomic_DNA"/>
</dbReference>
<name>A0AA88H9S6_ARTSF</name>